<dbReference type="EMBL" id="CAJVPW010002027">
    <property type="protein sequence ID" value="CAG8497270.1"/>
    <property type="molecule type" value="Genomic_DNA"/>
</dbReference>
<proteinExistence type="predicted"/>
<name>A0ACA9KWD7_9GLOM</name>
<evidence type="ECO:0000313" key="1">
    <source>
        <dbReference type="EMBL" id="CAG8497270.1"/>
    </source>
</evidence>
<feature type="non-terminal residue" evidence="1">
    <location>
        <position position="227"/>
    </location>
</feature>
<comment type="caution">
    <text evidence="1">The sequence shown here is derived from an EMBL/GenBank/DDBJ whole genome shotgun (WGS) entry which is preliminary data.</text>
</comment>
<reference evidence="1" key="1">
    <citation type="submission" date="2021-06" db="EMBL/GenBank/DDBJ databases">
        <authorList>
            <person name="Kallberg Y."/>
            <person name="Tangrot J."/>
            <person name="Rosling A."/>
        </authorList>
    </citation>
    <scope>NUCLEOTIDE SEQUENCE</scope>
    <source>
        <strain evidence="1">28 12/20/2015</strain>
    </source>
</reference>
<keyword evidence="2" id="KW-1185">Reference proteome</keyword>
<evidence type="ECO:0000313" key="2">
    <source>
        <dbReference type="Proteomes" id="UP000789366"/>
    </source>
</evidence>
<protein>
    <submittedName>
        <fullName evidence="1">2968_t:CDS:1</fullName>
    </submittedName>
</protein>
<gene>
    <name evidence="1" type="ORF">SPELUC_LOCUS2840</name>
</gene>
<dbReference type="Proteomes" id="UP000789366">
    <property type="component" value="Unassembled WGS sequence"/>
</dbReference>
<sequence length="227" mass="25737">MQDTKNVVGTAIGNARFTIKNVNTRLTNPRRANDQPDSEGIKRSLSASTSSAIGNDESQDSICDINESLTGNEIVDAETTNDESESPVEEITTKKSDKMILSWGHVVDKIKISDRSNNDVCIEIQLSPRYSISGHNILKDFRNFQINTIERLKNNPTLSYATDVDEIFTGNNAMDEDTFVHRYCHLMLEEIFNMTNYELVWANRESNSSKEQRKSDGKKHGRKPDFR</sequence>
<accession>A0ACA9KWD7</accession>
<organism evidence="1 2">
    <name type="scientific">Cetraspora pellucida</name>
    <dbReference type="NCBI Taxonomy" id="1433469"/>
    <lineage>
        <taxon>Eukaryota</taxon>
        <taxon>Fungi</taxon>
        <taxon>Fungi incertae sedis</taxon>
        <taxon>Mucoromycota</taxon>
        <taxon>Glomeromycotina</taxon>
        <taxon>Glomeromycetes</taxon>
        <taxon>Diversisporales</taxon>
        <taxon>Gigasporaceae</taxon>
        <taxon>Cetraspora</taxon>
    </lineage>
</organism>